<reference evidence="7 8" key="1">
    <citation type="journal article" date="2019" name="PLoS Biol.">
        <title>Sex chromosomes control vertical transmission of feminizing Wolbachia symbionts in an isopod.</title>
        <authorList>
            <person name="Becking T."/>
            <person name="Chebbi M.A."/>
            <person name="Giraud I."/>
            <person name="Moumen B."/>
            <person name="Laverre T."/>
            <person name="Caubet Y."/>
            <person name="Peccoud J."/>
            <person name="Gilbert C."/>
            <person name="Cordaux R."/>
        </authorList>
    </citation>
    <scope>NUCLEOTIDE SEQUENCE [LARGE SCALE GENOMIC DNA]</scope>
    <source>
        <strain evidence="7">ANa2</strain>
        <tissue evidence="7">Whole body excluding digestive tract and cuticle</tissue>
    </source>
</reference>
<evidence type="ECO:0000259" key="6">
    <source>
        <dbReference type="Pfam" id="PF13883"/>
    </source>
</evidence>
<proteinExistence type="inferred from homology"/>
<dbReference type="FunFam" id="2.30.110.10:FF:000004">
    <property type="entry name" value="Cellular repressor of E1A-stimulated genes 1"/>
    <property type="match status" value="1"/>
</dbReference>
<dbReference type="PANTHER" id="PTHR13343">
    <property type="entry name" value="CREG1 PROTEIN"/>
    <property type="match status" value="1"/>
</dbReference>
<gene>
    <name evidence="7" type="primary">Creg1</name>
    <name evidence="7" type="ORF">Anas_12450</name>
</gene>
<organism evidence="7 8">
    <name type="scientific">Armadillidium nasatum</name>
    <dbReference type="NCBI Taxonomy" id="96803"/>
    <lineage>
        <taxon>Eukaryota</taxon>
        <taxon>Metazoa</taxon>
        <taxon>Ecdysozoa</taxon>
        <taxon>Arthropoda</taxon>
        <taxon>Crustacea</taxon>
        <taxon>Multicrustacea</taxon>
        <taxon>Malacostraca</taxon>
        <taxon>Eumalacostraca</taxon>
        <taxon>Peracarida</taxon>
        <taxon>Isopoda</taxon>
        <taxon>Oniscidea</taxon>
        <taxon>Crinocheta</taxon>
        <taxon>Armadillidiidae</taxon>
        <taxon>Armadillidium</taxon>
    </lineage>
</organism>
<evidence type="ECO:0000256" key="1">
    <source>
        <dbReference type="ARBA" id="ARBA00004613"/>
    </source>
</evidence>
<dbReference type="Pfam" id="PF13883">
    <property type="entry name" value="CREG_beta-barrel"/>
    <property type="match status" value="1"/>
</dbReference>
<keyword evidence="8" id="KW-1185">Reference proteome</keyword>
<dbReference type="OrthoDB" id="46836at2759"/>
<dbReference type="GO" id="GO:0005615">
    <property type="term" value="C:extracellular space"/>
    <property type="evidence" value="ECO:0007669"/>
    <property type="project" value="TreeGrafter"/>
</dbReference>
<name>A0A5N5SIX1_9CRUS</name>
<dbReference type="EMBL" id="SEYY01024597">
    <property type="protein sequence ID" value="KAB7494014.1"/>
    <property type="molecule type" value="Genomic_DNA"/>
</dbReference>
<dbReference type="Proteomes" id="UP000326759">
    <property type="component" value="Unassembled WGS sequence"/>
</dbReference>
<protein>
    <submittedName>
        <fullName evidence="7">Protein CREG1</fullName>
    </submittedName>
</protein>
<keyword evidence="3" id="KW-0964">Secreted</keyword>
<comment type="caution">
    <text evidence="7">The sequence shown here is derived from an EMBL/GenBank/DDBJ whole genome shotgun (WGS) entry which is preliminary data.</text>
</comment>
<dbReference type="GO" id="GO:0005737">
    <property type="term" value="C:cytoplasm"/>
    <property type="evidence" value="ECO:0007669"/>
    <property type="project" value="UniProtKB-ARBA"/>
</dbReference>
<dbReference type="AlphaFoldDB" id="A0A5N5SIX1"/>
<comment type="subcellular location">
    <subcellularLocation>
        <location evidence="1">Secreted</location>
    </subcellularLocation>
</comment>
<keyword evidence="4" id="KW-0732">Signal</keyword>
<dbReference type="Gene3D" id="2.30.110.10">
    <property type="entry name" value="Electron Transport, Fmn-binding Protein, Chain A"/>
    <property type="match status" value="1"/>
</dbReference>
<dbReference type="InterPro" id="IPR012349">
    <property type="entry name" value="Split_barrel_FMN-bd"/>
</dbReference>
<keyword evidence="5" id="KW-0325">Glycoprotein</keyword>
<sequence>MIRQFLTQIRMLKNWRKNLKQDGTRVLVYDGKQKYVTWPDPPPKDDIASVARYVMHISEFGSLATNSTHKGIEGYPFVNIFSVSDGPFNKSTGTPYFYFTPLELSVIDMKANNKVSLTVTEAQSDFCSKKGFDPEDPRCSHAIFTGVMEKIEKDTEEEEFARNALFSRHVEMSSWPSNHDWFFGKIKIQHIYLLDFFGGAQVVDVEEYFAANPFESKKKD</sequence>
<evidence type="ECO:0000256" key="2">
    <source>
        <dbReference type="ARBA" id="ARBA00009230"/>
    </source>
</evidence>
<evidence type="ECO:0000313" key="7">
    <source>
        <dbReference type="EMBL" id="KAB7494014.1"/>
    </source>
</evidence>
<dbReference type="SUPFAM" id="SSF50475">
    <property type="entry name" value="FMN-binding split barrel"/>
    <property type="match status" value="1"/>
</dbReference>
<dbReference type="GO" id="GO:0012505">
    <property type="term" value="C:endomembrane system"/>
    <property type="evidence" value="ECO:0007669"/>
    <property type="project" value="UniProtKB-ARBA"/>
</dbReference>
<evidence type="ECO:0000313" key="8">
    <source>
        <dbReference type="Proteomes" id="UP000326759"/>
    </source>
</evidence>
<accession>A0A5N5SIX1</accession>
<dbReference type="InterPro" id="IPR055343">
    <property type="entry name" value="CREG_beta-barrel"/>
</dbReference>
<evidence type="ECO:0000256" key="5">
    <source>
        <dbReference type="ARBA" id="ARBA00023180"/>
    </source>
</evidence>
<comment type="similarity">
    <text evidence="2">Belongs to the CREG family.</text>
</comment>
<evidence type="ECO:0000256" key="4">
    <source>
        <dbReference type="ARBA" id="ARBA00022729"/>
    </source>
</evidence>
<dbReference type="PANTHER" id="PTHR13343:SF17">
    <property type="entry name" value="CELLULAR REPRESSOR OF E1A-STIMULATED GENES, ISOFORM A"/>
    <property type="match status" value="1"/>
</dbReference>
<evidence type="ECO:0000256" key="3">
    <source>
        <dbReference type="ARBA" id="ARBA00022525"/>
    </source>
</evidence>
<feature type="domain" description="CREG-like beta-barrel" evidence="6">
    <location>
        <begin position="42"/>
        <end position="209"/>
    </location>
</feature>